<gene>
    <name evidence="1" type="ORF">PHMEG_00021921</name>
</gene>
<keyword evidence="2" id="KW-1185">Reference proteome</keyword>
<organism evidence="1 2">
    <name type="scientific">Phytophthora megakarya</name>
    <dbReference type="NCBI Taxonomy" id="4795"/>
    <lineage>
        <taxon>Eukaryota</taxon>
        <taxon>Sar</taxon>
        <taxon>Stramenopiles</taxon>
        <taxon>Oomycota</taxon>
        <taxon>Peronosporomycetes</taxon>
        <taxon>Peronosporales</taxon>
        <taxon>Peronosporaceae</taxon>
        <taxon>Phytophthora</taxon>
    </lineage>
</organism>
<dbReference type="Proteomes" id="UP000198211">
    <property type="component" value="Unassembled WGS sequence"/>
</dbReference>
<proteinExistence type="predicted"/>
<name>A0A225VLD6_9STRA</name>
<dbReference type="AlphaFoldDB" id="A0A225VLD6"/>
<sequence length="275" mass="30940">MQLGYTKSLELILSEGQTHWRAKALSEKQQRLQALEENTRLLEKLRRCSDSFEVLKNCVIQAEENNNQLFLAILVEMGTQSHLQATAAIEFKSTRLLPFSAEITSSVAWNTVKLGAFPSQRSSWVTGCSNGMLATEGHFTYQLDCGGKVDIRAYCLVKPIAIPDGFVLQVEAIMEWHAYPMTSDTWSYVTRDSGWAMVNPVAINYSRSEMCQTQTIVRLRSEEPAVIGSTQQQNAHSLLSRGITEIVIPCMRTMMKDRCQMLDNALLDFTRAATM</sequence>
<accession>A0A225VLD6</accession>
<protein>
    <submittedName>
        <fullName evidence="1">Uncharacterized protein</fullName>
    </submittedName>
</protein>
<comment type="caution">
    <text evidence="1">The sequence shown here is derived from an EMBL/GenBank/DDBJ whole genome shotgun (WGS) entry which is preliminary data.</text>
</comment>
<evidence type="ECO:0000313" key="1">
    <source>
        <dbReference type="EMBL" id="OWZ05904.1"/>
    </source>
</evidence>
<evidence type="ECO:0000313" key="2">
    <source>
        <dbReference type="Proteomes" id="UP000198211"/>
    </source>
</evidence>
<dbReference type="EMBL" id="NBNE01004203">
    <property type="protein sequence ID" value="OWZ05904.1"/>
    <property type="molecule type" value="Genomic_DNA"/>
</dbReference>
<reference evidence="2" key="1">
    <citation type="submission" date="2017-03" db="EMBL/GenBank/DDBJ databases">
        <title>Phytopthora megakarya and P. palmivora, two closely related causual agents of cacao black pod achieved similar genome size and gene model numbers by different mechanisms.</title>
        <authorList>
            <person name="Ali S."/>
            <person name="Shao J."/>
            <person name="Larry D.J."/>
            <person name="Kronmiller B."/>
            <person name="Shen D."/>
            <person name="Strem M.D."/>
            <person name="Melnick R.L."/>
            <person name="Guiltinan M.J."/>
            <person name="Tyler B.M."/>
            <person name="Meinhardt L.W."/>
            <person name="Bailey B.A."/>
        </authorList>
    </citation>
    <scope>NUCLEOTIDE SEQUENCE [LARGE SCALE GENOMIC DNA]</scope>
    <source>
        <strain evidence="2">zdho120</strain>
    </source>
</reference>
<dbReference type="OrthoDB" id="143204at2759"/>